<dbReference type="EMBL" id="CM046388">
    <property type="protein sequence ID" value="KAI8574234.1"/>
    <property type="molecule type" value="Genomic_DNA"/>
</dbReference>
<evidence type="ECO:0000313" key="2">
    <source>
        <dbReference type="Proteomes" id="UP001062846"/>
    </source>
</evidence>
<comment type="caution">
    <text evidence="1">The sequence shown here is derived from an EMBL/GenBank/DDBJ whole genome shotgun (WGS) entry which is preliminary data.</text>
</comment>
<name>A0ACC0Q9U1_RHOML</name>
<protein>
    <submittedName>
        <fullName evidence="1">Uncharacterized protein</fullName>
    </submittedName>
</protein>
<organism evidence="1 2">
    <name type="scientific">Rhododendron molle</name>
    <name type="common">Chinese azalea</name>
    <name type="synonym">Azalea mollis</name>
    <dbReference type="NCBI Taxonomy" id="49168"/>
    <lineage>
        <taxon>Eukaryota</taxon>
        <taxon>Viridiplantae</taxon>
        <taxon>Streptophyta</taxon>
        <taxon>Embryophyta</taxon>
        <taxon>Tracheophyta</taxon>
        <taxon>Spermatophyta</taxon>
        <taxon>Magnoliopsida</taxon>
        <taxon>eudicotyledons</taxon>
        <taxon>Gunneridae</taxon>
        <taxon>Pentapetalae</taxon>
        <taxon>asterids</taxon>
        <taxon>Ericales</taxon>
        <taxon>Ericaceae</taxon>
        <taxon>Ericoideae</taxon>
        <taxon>Rhodoreae</taxon>
        <taxon>Rhododendron</taxon>
    </lineage>
</organism>
<proteinExistence type="predicted"/>
<accession>A0ACC0Q9U1</accession>
<sequence length="71" mass="8245">MIDVPICENFQVMNHGVSMEAAERMQEVAHEFFRLPAEEKMKLYSDDTAKSMRVSTSFNVKKETTIFNVKK</sequence>
<keyword evidence="2" id="KW-1185">Reference proteome</keyword>
<gene>
    <name evidence="1" type="ORF">RHMOL_Rhmol01G0339100</name>
</gene>
<dbReference type="Proteomes" id="UP001062846">
    <property type="component" value="Chromosome 1"/>
</dbReference>
<reference evidence="1" key="1">
    <citation type="submission" date="2022-02" db="EMBL/GenBank/DDBJ databases">
        <title>Plant Genome Project.</title>
        <authorList>
            <person name="Zhang R.-G."/>
        </authorList>
    </citation>
    <scope>NUCLEOTIDE SEQUENCE</scope>
    <source>
        <strain evidence="1">AT1</strain>
    </source>
</reference>
<evidence type="ECO:0000313" key="1">
    <source>
        <dbReference type="EMBL" id="KAI8574234.1"/>
    </source>
</evidence>